<sequence length="91" mass="9933">MSARWDRLTAVWGTLMAATLASWAIGTQHGHDHDVRRLATVGVIIVAFAKVHLVGRHFMDLRGAPVLLKIAFTGWVVGVPATLVTIHLLRS</sequence>
<evidence type="ECO:0000313" key="8">
    <source>
        <dbReference type="Proteomes" id="UP000035425"/>
    </source>
</evidence>
<gene>
    <name evidence="7" type="ORF">FrCorBMG51_20590</name>
</gene>
<keyword evidence="2" id="KW-1003">Cell membrane</keyword>
<protein>
    <recommendedName>
        <fullName evidence="9">Cytochrome C oxidase subunit IV</fullName>
    </recommendedName>
</protein>
<keyword evidence="3 6" id="KW-0812">Transmembrane</keyword>
<dbReference type="InterPro" id="IPR005171">
    <property type="entry name" value="Cyt_c_oxidase_su4_prok"/>
</dbReference>
<dbReference type="Pfam" id="PF03626">
    <property type="entry name" value="COX4_pro"/>
    <property type="match status" value="1"/>
</dbReference>
<keyword evidence="8" id="KW-1185">Reference proteome</keyword>
<keyword evidence="5 6" id="KW-0472">Membrane</keyword>
<reference evidence="7 8" key="1">
    <citation type="submission" date="2014-12" db="EMBL/GenBank/DDBJ databases">
        <title>Frankia sp. BMG5.1 draft genome.</title>
        <authorList>
            <person name="Gtari M."/>
            <person name="Ghodhbane-Gtari F."/>
            <person name="Nouioui I."/>
            <person name="Ktari A."/>
            <person name="Hezbri K."/>
            <person name="Mimouni W."/>
            <person name="Sbissi I."/>
            <person name="Ayari A."/>
            <person name="Yamanaka T."/>
            <person name="Normand P."/>
            <person name="Tisa L.S."/>
            <person name="Boudabous A."/>
        </authorList>
    </citation>
    <scope>NUCLEOTIDE SEQUENCE [LARGE SCALE GENOMIC DNA]</scope>
    <source>
        <strain evidence="7 8">BMG5.1</strain>
    </source>
</reference>
<evidence type="ECO:0000313" key="7">
    <source>
        <dbReference type="EMBL" id="KLL10054.1"/>
    </source>
</evidence>
<proteinExistence type="predicted"/>
<evidence type="ECO:0000256" key="4">
    <source>
        <dbReference type="ARBA" id="ARBA00022989"/>
    </source>
</evidence>
<organism evidence="7 8">
    <name type="scientific">Protofrankia coriariae</name>
    <dbReference type="NCBI Taxonomy" id="1562887"/>
    <lineage>
        <taxon>Bacteria</taxon>
        <taxon>Bacillati</taxon>
        <taxon>Actinomycetota</taxon>
        <taxon>Actinomycetes</taxon>
        <taxon>Frankiales</taxon>
        <taxon>Frankiaceae</taxon>
        <taxon>Protofrankia</taxon>
    </lineage>
</organism>
<feature type="transmembrane region" description="Helical" evidence="6">
    <location>
        <begin position="66"/>
        <end position="89"/>
    </location>
</feature>
<comment type="subcellular location">
    <subcellularLocation>
        <location evidence="1">Cell membrane</location>
        <topology evidence="1">Multi-pass membrane protein</topology>
    </subcellularLocation>
</comment>
<evidence type="ECO:0000256" key="1">
    <source>
        <dbReference type="ARBA" id="ARBA00004651"/>
    </source>
</evidence>
<evidence type="ECO:0000256" key="6">
    <source>
        <dbReference type="SAM" id="Phobius"/>
    </source>
</evidence>
<dbReference type="Proteomes" id="UP000035425">
    <property type="component" value="Unassembled WGS sequence"/>
</dbReference>
<keyword evidence="4 6" id="KW-1133">Transmembrane helix</keyword>
<feature type="transmembrane region" description="Helical" evidence="6">
    <location>
        <begin position="34"/>
        <end position="54"/>
    </location>
</feature>
<dbReference type="EMBL" id="JWIO01000045">
    <property type="protein sequence ID" value="KLL10054.1"/>
    <property type="molecule type" value="Genomic_DNA"/>
</dbReference>
<accession>A0ABR5F030</accession>
<name>A0ABR5F030_9ACTN</name>
<evidence type="ECO:0008006" key="9">
    <source>
        <dbReference type="Google" id="ProtNLM"/>
    </source>
</evidence>
<evidence type="ECO:0000256" key="5">
    <source>
        <dbReference type="ARBA" id="ARBA00023136"/>
    </source>
</evidence>
<comment type="caution">
    <text evidence="7">The sequence shown here is derived from an EMBL/GenBank/DDBJ whole genome shotgun (WGS) entry which is preliminary data.</text>
</comment>
<evidence type="ECO:0000256" key="2">
    <source>
        <dbReference type="ARBA" id="ARBA00022475"/>
    </source>
</evidence>
<evidence type="ECO:0000256" key="3">
    <source>
        <dbReference type="ARBA" id="ARBA00022692"/>
    </source>
</evidence>
<dbReference type="RefSeq" id="WP_047224676.1">
    <property type="nucleotide sequence ID" value="NZ_JWIO01000045.1"/>
</dbReference>